<dbReference type="Gene3D" id="2.40.170.20">
    <property type="entry name" value="TonB-dependent receptor, beta-barrel domain"/>
    <property type="match status" value="1"/>
</dbReference>
<evidence type="ECO:0000256" key="2">
    <source>
        <dbReference type="ARBA" id="ARBA00023136"/>
    </source>
</evidence>
<keyword evidence="2" id="KW-0472">Membrane</keyword>
<evidence type="ECO:0000313" key="6">
    <source>
        <dbReference type="Proteomes" id="UP000676506"/>
    </source>
</evidence>
<dbReference type="EMBL" id="CP072648">
    <property type="protein sequence ID" value="QUW01941.1"/>
    <property type="molecule type" value="Genomic_DNA"/>
</dbReference>
<dbReference type="RefSeq" id="WP_211427833.1">
    <property type="nucleotide sequence ID" value="NZ_CP072648.1"/>
</dbReference>
<dbReference type="SUPFAM" id="SSF56935">
    <property type="entry name" value="Porins"/>
    <property type="match status" value="1"/>
</dbReference>
<dbReference type="InterPro" id="IPR008969">
    <property type="entry name" value="CarboxyPept-like_regulatory"/>
</dbReference>
<dbReference type="InterPro" id="IPR036942">
    <property type="entry name" value="Beta-barrel_TonB_sf"/>
</dbReference>
<evidence type="ECO:0000256" key="3">
    <source>
        <dbReference type="ARBA" id="ARBA00023237"/>
    </source>
</evidence>
<name>A0ABX8B7A8_9BACT</name>
<dbReference type="SUPFAM" id="SSF49464">
    <property type="entry name" value="Carboxypeptidase regulatory domain-like"/>
    <property type="match status" value="1"/>
</dbReference>
<evidence type="ECO:0000313" key="5">
    <source>
        <dbReference type="EMBL" id="QUW01941.1"/>
    </source>
</evidence>
<keyword evidence="3" id="KW-0998">Cell outer membrane</keyword>
<dbReference type="Proteomes" id="UP000676506">
    <property type="component" value="Chromosome 1"/>
</dbReference>
<proteinExistence type="predicted"/>
<feature type="domain" description="TonB-dependent transporter Oar-like beta-barrel" evidence="4">
    <location>
        <begin position="339"/>
        <end position="884"/>
    </location>
</feature>
<organism evidence="5 6">
    <name type="scientific">Chloracidobacterium validum</name>
    <dbReference type="NCBI Taxonomy" id="2821543"/>
    <lineage>
        <taxon>Bacteria</taxon>
        <taxon>Pseudomonadati</taxon>
        <taxon>Acidobacteriota</taxon>
        <taxon>Terriglobia</taxon>
        <taxon>Terriglobales</taxon>
        <taxon>Acidobacteriaceae</taxon>
        <taxon>Chloracidobacterium</taxon>
    </lineage>
</organism>
<dbReference type="Pfam" id="PF13620">
    <property type="entry name" value="CarboxypepD_reg"/>
    <property type="match status" value="1"/>
</dbReference>
<evidence type="ECO:0000259" key="4">
    <source>
        <dbReference type="Pfam" id="PF25183"/>
    </source>
</evidence>
<dbReference type="Pfam" id="PF25183">
    <property type="entry name" value="OMP_b-brl_4"/>
    <property type="match status" value="2"/>
</dbReference>
<keyword evidence="6" id="KW-1185">Reference proteome</keyword>
<evidence type="ECO:0000256" key="1">
    <source>
        <dbReference type="ARBA" id="ARBA00004442"/>
    </source>
</evidence>
<dbReference type="InterPro" id="IPR057601">
    <property type="entry name" value="Oar-like_b-barrel"/>
</dbReference>
<reference evidence="5 6" key="1">
    <citation type="submission" date="2021-03" db="EMBL/GenBank/DDBJ databases">
        <title>Genomic and phenotypic characterization of Chloracidobacterium isolates provides evidence for multiple species.</title>
        <authorList>
            <person name="Saini M.K."/>
            <person name="Costas A.M.G."/>
            <person name="Tank M."/>
            <person name="Bryant D.A."/>
        </authorList>
    </citation>
    <scope>NUCLEOTIDE SEQUENCE [LARGE SCALE GENOMIC DNA]</scope>
    <source>
        <strain evidence="5 6">BV2-C</strain>
    </source>
</reference>
<keyword evidence="5" id="KW-0675">Receptor</keyword>
<accession>A0ABX8B7A8</accession>
<sequence length="991" mass="109269">MWFLKRSSRGLCVPKCLWLIGMLLNGFLVVSAQSESGNAGIEGVVTAQSGAAVAGATITIKSKETGYIRTVTTDANGRYAAGVLPVGLYEIEAVLSGSQPGRQLVKLTVGNTERVDLTLETEGINEVIEVTADQGIVDVQESASGLNISERAIRELPVRGRNFAEFFQLQPGVMQEQDRSGLVVAGQRSINSNVAVDGADFNDPLQGNQRGGNEAVFFFPQSAVREFQVVRAGASAEIGRTNAGFLNVVTKSGTNEFHGEAFYFNRNRFLTSPDAFGRDLDNLQNQFGGSIGGPIKRDRVFFFAAIEQNFLRVPFVVSFNVPTGQTLPQVLRDLEGEKRGTNNPTALFVRGDYILNGRNTLNTQYNYTRLRGDNFNFENARQTAAESVNYSRQNRSHGFKTSLVTVVTDRFVNELRGQIAGDDRDEVPNSLDSQIDISGVGTVGGDNGRPRTFRTRRFQLSDNVSFTGGRHQLRFGFDLNFNRVQQQRAAAIQGRYGFTGGSALLNYTRALTGVNTINRYRGFLPGTPQEPATFRGVQQEISAFITDKIRVLPTLTITLGLRWEGQFNPQPISPNPDIPETQEIPNDLEQWQPRLGLAWNVNGDKKTVVRASAGLFTARTPATLFQRVNTENGIVNLAIDTNNIPSGARRNALLAAIFPSFPRALPTLPAGFAPIDFPQRIYGFARDFQNPRSFQASLTIERQLSKNWAVTVGFIRNSTWDLQRRVNRNLPAPGSPGHIVVGNSGYVFFNTAFRPIQVLNGRNYGPILINESSAHSSYNGGTLTVTRRYANRFQLTANYTFSRTMDDDSNERNFNQEFAINPFNLKLERGLSKQDIRHNFNLSGLVDLPYGFIVSAIIVARSGLPYTAIIGDDVNNDGNDNDRAIINGVVVGRNSFRQPNFFNLDLRVVKGFRFGETKRLDFLAEFFNVTRNTNKNYDVDAIAVVEGPRPLANGTLSTAALNPAGFLPFSAPSTARFGGPRQVQLGVRFTF</sequence>
<gene>
    <name evidence="5" type="ORF">J8C06_06050</name>
</gene>
<feature type="domain" description="TonB-dependent transporter Oar-like beta-barrel" evidence="4">
    <location>
        <begin position="249"/>
        <end position="324"/>
    </location>
</feature>
<dbReference type="Gene3D" id="2.60.40.1120">
    <property type="entry name" value="Carboxypeptidase-like, regulatory domain"/>
    <property type="match status" value="1"/>
</dbReference>
<protein>
    <submittedName>
        <fullName evidence="5">TonB-dependent receptor</fullName>
    </submittedName>
</protein>
<comment type="subcellular location">
    <subcellularLocation>
        <location evidence="1">Cell outer membrane</location>
    </subcellularLocation>
</comment>